<name>A0A8S1RQA9_9CILI</name>
<dbReference type="EMBL" id="CAJJDN010000221">
    <property type="protein sequence ID" value="CAD8129400.1"/>
    <property type="molecule type" value="Genomic_DNA"/>
</dbReference>
<protein>
    <submittedName>
        <fullName evidence="1">Uncharacterized protein</fullName>
    </submittedName>
</protein>
<organism evidence="1 2">
    <name type="scientific">Paramecium sonneborni</name>
    <dbReference type="NCBI Taxonomy" id="65129"/>
    <lineage>
        <taxon>Eukaryota</taxon>
        <taxon>Sar</taxon>
        <taxon>Alveolata</taxon>
        <taxon>Ciliophora</taxon>
        <taxon>Intramacronucleata</taxon>
        <taxon>Oligohymenophorea</taxon>
        <taxon>Peniculida</taxon>
        <taxon>Parameciidae</taxon>
        <taxon>Paramecium</taxon>
    </lineage>
</organism>
<evidence type="ECO:0000313" key="2">
    <source>
        <dbReference type="Proteomes" id="UP000692954"/>
    </source>
</evidence>
<comment type="caution">
    <text evidence="1">The sequence shown here is derived from an EMBL/GenBank/DDBJ whole genome shotgun (WGS) entry which is preliminary data.</text>
</comment>
<evidence type="ECO:0000313" key="1">
    <source>
        <dbReference type="EMBL" id="CAD8129400.1"/>
    </source>
</evidence>
<accession>A0A8S1RQA9</accession>
<proteinExistence type="predicted"/>
<sequence length="124" mass="14743">MSCFNQLNQKQFYRFQHSNSSCISYKGRKRTYANDHLDFHHQQCQQDKNMKQITNNFHQITNHKVNPFQLYKKFASYYCANNTKVLMDTGLTSAQKVSYCQSYHNYNKSIYCTYDYFNSGVAPV</sequence>
<dbReference type="AlphaFoldDB" id="A0A8S1RQA9"/>
<dbReference type="Proteomes" id="UP000692954">
    <property type="component" value="Unassembled WGS sequence"/>
</dbReference>
<keyword evidence="2" id="KW-1185">Reference proteome</keyword>
<reference evidence="1" key="1">
    <citation type="submission" date="2021-01" db="EMBL/GenBank/DDBJ databases">
        <authorList>
            <consortium name="Genoscope - CEA"/>
            <person name="William W."/>
        </authorList>
    </citation>
    <scope>NUCLEOTIDE SEQUENCE</scope>
</reference>
<gene>
    <name evidence="1" type="ORF">PSON_ATCC_30995.1.T2210014</name>
</gene>